<evidence type="ECO:0000256" key="7">
    <source>
        <dbReference type="SAM" id="Phobius"/>
    </source>
</evidence>
<evidence type="ECO:0000256" key="2">
    <source>
        <dbReference type="ARBA" id="ARBA00022448"/>
    </source>
</evidence>
<evidence type="ECO:0000256" key="5">
    <source>
        <dbReference type="ARBA" id="ARBA00022989"/>
    </source>
</evidence>
<feature type="transmembrane region" description="Helical" evidence="7">
    <location>
        <begin position="362"/>
        <end position="383"/>
    </location>
</feature>
<dbReference type="OrthoDB" id="9776324at2"/>
<dbReference type="InterPro" id="IPR052031">
    <property type="entry name" value="Membrane_Transporter-Flippase"/>
</dbReference>
<name>A0A173USL2_9FIRM</name>
<feature type="transmembrane region" description="Helical" evidence="7">
    <location>
        <begin position="423"/>
        <end position="442"/>
    </location>
</feature>
<keyword evidence="6 7" id="KW-0472">Membrane</keyword>
<feature type="transmembrane region" description="Helical" evidence="7">
    <location>
        <begin position="12"/>
        <end position="31"/>
    </location>
</feature>
<feature type="transmembrane region" description="Helical" evidence="7">
    <location>
        <begin position="66"/>
        <end position="90"/>
    </location>
</feature>
<evidence type="ECO:0000313" key="9">
    <source>
        <dbReference type="Proteomes" id="UP000095649"/>
    </source>
</evidence>
<dbReference type="Pfam" id="PF01554">
    <property type="entry name" value="MatE"/>
    <property type="match status" value="2"/>
</dbReference>
<dbReference type="PANTHER" id="PTHR43549:SF3">
    <property type="entry name" value="MULTIDRUG RESISTANCE PROTEIN YPNP-RELATED"/>
    <property type="match status" value="1"/>
</dbReference>
<keyword evidence="5 7" id="KW-1133">Transmembrane helix</keyword>
<evidence type="ECO:0000256" key="4">
    <source>
        <dbReference type="ARBA" id="ARBA00022692"/>
    </source>
</evidence>
<proteinExistence type="predicted"/>
<feature type="transmembrane region" description="Helical" evidence="7">
    <location>
        <begin position="102"/>
        <end position="125"/>
    </location>
</feature>
<feature type="transmembrane region" description="Helical" evidence="7">
    <location>
        <begin position="145"/>
        <end position="166"/>
    </location>
</feature>
<dbReference type="Proteomes" id="UP000095649">
    <property type="component" value="Unassembled WGS sequence"/>
</dbReference>
<protein>
    <submittedName>
        <fullName evidence="8">Staphylococcal virulence regulator protein A</fullName>
    </submittedName>
</protein>
<dbReference type="CDD" id="cd13138">
    <property type="entry name" value="MATE_yoeA_like"/>
    <property type="match status" value="1"/>
</dbReference>
<evidence type="ECO:0000256" key="1">
    <source>
        <dbReference type="ARBA" id="ARBA00004651"/>
    </source>
</evidence>
<reference evidence="8 9" key="1">
    <citation type="submission" date="2015-09" db="EMBL/GenBank/DDBJ databases">
        <authorList>
            <consortium name="Pathogen Informatics"/>
        </authorList>
    </citation>
    <scope>NUCLEOTIDE SEQUENCE [LARGE SCALE GENOMIC DNA]</scope>
    <source>
        <strain evidence="8 9">2789STDY5834970</strain>
    </source>
</reference>
<dbReference type="GO" id="GO:0005886">
    <property type="term" value="C:plasma membrane"/>
    <property type="evidence" value="ECO:0007669"/>
    <property type="project" value="UniProtKB-SubCell"/>
</dbReference>
<keyword evidence="3" id="KW-1003">Cell membrane</keyword>
<dbReference type="InterPro" id="IPR048279">
    <property type="entry name" value="MdtK-like"/>
</dbReference>
<keyword evidence="4 7" id="KW-0812">Transmembrane</keyword>
<comment type="subcellular location">
    <subcellularLocation>
        <location evidence="1">Cell membrane</location>
        <topology evidence="1">Multi-pass membrane protein</topology>
    </subcellularLocation>
</comment>
<evidence type="ECO:0000313" key="8">
    <source>
        <dbReference type="EMBL" id="CUN16578.1"/>
    </source>
</evidence>
<dbReference type="NCBIfam" id="TIGR00797">
    <property type="entry name" value="matE"/>
    <property type="match status" value="1"/>
</dbReference>
<organism evidence="8 9">
    <name type="scientific">Faecalibacterium prausnitzii</name>
    <dbReference type="NCBI Taxonomy" id="853"/>
    <lineage>
        <taxon>Bacteria</taxon>
        <taxon>Bacillati</taxon>
        <taxon>Bacillota</taxon>
        <taxon>Clostridia</taxon>
        <taxon>Eubacteriales</taxon>
        <taxon>Oscillospiraceae</taxon>
        <taxon>Faecalibacterium</taxon>
    </lineage>
</organism>
<dbReference type="GO" id="GO:0042910">
    <property type="term" value="F:xenobiotic transmembrane transporter activity"/>
    <property type="evidence" value="ECO:0007669"/>
    <property type="project" value="InterPro"/>
</dbReference>
<dbReference type="RefSeq" id="WP_055186588.1">
    <property type="nucleotide sequence ID" value="NZ_CYXN01000023.1"/>
</dbReference>
<dbReference type="GO" id="GO:0015297">
    <property type="term" value="F:antiporter activity"/>
    <property type="evidence" value="ECO:0007669"/>
    <property type="project" value="InterPro"/>
</dbReference>
<dbReference type="EMBL" id="CYXN01000023">
    <property type="protein sequence ID" value="CUN16578.1"/>
    <property type="molecule type" value="Genomic_DNA"/>
</dbReference>
<evidence type="ECO:0000256" key="3">
    <source>
        <dbReference type="ARBA" id="ARBA00022475"/>
    </source>
</evidence>
<feature type="transmembrane region" description="Helical" evidence="7">
    <location>
        <begin position="321"/>
        <end position="342"/>
    </location>
</feature>
<dbReference type="PANTHER" id="PTHR43549">
    <property type="entry name" value="MULTIDRUG RESISTANCE PROTEIN YPNP-RELATED"/>
    <property type="match status" value="1"/>
</dbReference>
<sequence length="451" mass="47937">MAAVKTRNTATLMTEGSIVKSLLLFALPLIFGNLLQQMYNTADSIIVGNFVGSNALAAVGSSGSPIYLLIGFSQGLAVGAGVVVSQYLGAGDHKETREAVHTSLAIAVVMGLLLTVGGVACGRALLVAMNTPAEVLADAVTYIRIYFGGVLFSVVYNMTAGILNAAGNSRRSLVYLAWASVTNIVLDLLFIVGLRMGVAGAAIATDLSQLVSCVLSLRFLMKSEDACRVELSAIRLHRKMAGRIIRVGLPTGIQNMVISFSNVLVQASVNSYGAAAMAGFAAYMKIDGFNILPVSSISMAATTFVGQNYGAGRLDRVKRSVWVTLAIGVIYTLCTGAALLAGQDAILHLFTADEAVVTYGKLAMQWFCPFYFLLSILHGLAGAVRGTGASIPPMVVLLVSLCLFRVVWIQFLLPFFSGIEGVFILYPVSWGLGALLMILYAWKGKWMEYHT</sequence>
<gene>
    <name evidence="8" type="primary">mepA_18</name>
    <name evidence="8" type="ORF">ERS852582_02234</name>
</gene>
<evidence type="ECO:0000256" key="6">
    <source>
        <dbReference type="ARBA" id="ARBA00023136"/>
    </source>
</evidence>
<dbReference type="AlphaFoldDB" id="A0A173USL2"/>
<feature type="transmembrane region" description="Helical" evidence="7">
    <location>
        <begin position="173"/>
        <end position="192"/>
    </location>
</feature>
<accession>A0A173USL2</accession>
<dbReference type="InterPro" id="IPR002528">
    <property type="entry name" value="MATE_fam"/>
</dbReference>
<dbReference type="PIRSF" id="PIRSF006603">
    <property type="entry name" value="DinF"/>
    <property type="match status" value="1"/>
</dbReference>
<keyword evidence="2" id="KW-0813">Transport</keyword>
<feature type="transmembrane region" description="Helical" evidence="7">
    <location>
        <begin position="395"/>
        <end position="417"/>
    </location>
</feature>